<keyword evidence="1" id="KW-1133">Transmembrane helix</keyword>
<organism evidence="2 3">
    <name type="scientific">Solanum verrucosum</name>
    <dbReference type="NCBI Taxonomy" id="315347"/>
    <lineage>
        <taxon>Eukaryota</taxon>
        <taxon>Viridiplantae</taxon>
        <taxon>Streptophyta</taxon>
        <taxon>Embryophyta</taxon>
        <taxon>Tracheophyta</taxon>
        <taxon>Spermatophyta</taxon>
        <taxon>Magnoliopsida</taxon>
        <taxon>eudicotyledons</taxon>
        <taxon>Gunneridae</taxon>
        <taxon>Pentapetalae</taxon>
        <taxon>asterids</taxon>
        <taxon>lamiids</taxon>
        <taxon>Solanales</taxon>
        <taxon>Solanaceae</taxon>
        <taxon>Solanoideae</taxon>
        <taxon>Solaneae</taxon>
        <taxon>Solanum</taxon>
    </lineage>
</organism>
<keyword evidence="1" id="KW-0812">Transmembrane</keyword>
<feature type="transmembrane region" description="Helical" evidence="1">
    <location>
        <begin position="99"/>
        <end position="121"/>
    </location>
</feature>
<evidence type="ECO:0000256" key="1">
    <source>
        <dbReference type="SAM" id="Phobius"/>
    </source>
</evidence>
<feature type="transmembrane region" description="Helical" evidence="1">
    <location>
        <begin position="35"/>
        <end position="53"/>
    </location>
</feature>
<reference evidence="2" key="1">
    <citation type="submission" date="2023-08" db="EMBL/GenBank/DDBJ databases">
        <title>A de novo genome assembly of Solanum verrucosum Schlechtendal, a Mexican diploid species geographically isolated from the other diploid A-genome species in potato relatives.</title>
        <authorList>
            <person name="Hosaka K."/>
        </authorList>
    </citation>
    <scope>NUCLEOTIDE SEQUENCE</scope>
    <source>
        <tissue evidence="2">Young leaves</tissue>
    </source>
</reference>
<dbReference type="EMBL" id="CP133623">
    <property type="protein sequence ID" value="WMV58537.1"/>
    <property type="molecule type" value="Genomic_DNA"/>
</dbReference>
<dbReference type="Proteomes" id="UP001234989">
    <property type="component" value="Chromosome 12"/>
</dbReference>
<accession>A0AAF0V5A2</accession>
<evidence type="ECO:0000313" key="2">
    <source>
        <dbReference type="EMBL" id="WMV58537.1"/>
    </source>
</evidence>
<evidence type="ECO:0000313" key="3">
    <source>
        <dbReference type="Proteomes" id="UP001234989"/>
    </source>
</evidence>
<keyword evidence="3" id="KW-1185">Reference proteome</keyword>
<gene>
    <name evidence="2" type="ORF">MTR67_051922</name>
</gene>
<protein>
    <submittedName>
        <fullName evidence="2">Uncharacterized protein</fullName>
    </submittedName>
</protein>
<sequence>MKNPRDPNPNLENETLWIFADQLGESPFGVVHHPLAPTFSIVCSGSLGGMLLLRRTSQRCADCSLFCRLDPFLQGSAHWNKRQSKTLWRLAKWTRRSSGLHFFILFSLFVPFCDVVSMLSFKLEIPET</sequence>
<dbReference type="AlphaFoldDB" id="A0AAF0V5A2"/>
<keyword evidence="1" id="KW-0472">Membrane</keyword>
<proteinExistence type="predicted"/>
<name>A0AAF0V5A2_SOLVR</name>